<feature type="transmembrane region" description="Helical" evidence="5">
    <location>
        <begin position="119"/>
        <end position="139"/>
    </location>
</feature>
<dbReference type="RefSeq" id="WP_112835797.1">
    <property type="nucleotide sequence ID" value="NZ_AP018946.1"/>
</dbReference>
<dbReference type="AlphaFoldDB" id="A0A379FYM4"/>
<feature type="transmembrane region" description="Helical" evidence="5">
    <location>
        <begin position="404"/>
        <end position="428"/>
    </location>
</feature>
<feature type="transmembrane region" description="Helical" evidence="5">
    <location>
        <begin position="369"/>
        <end position="392"/>
    </location>
</feature>
<dbReference type="GO" id="GO:0022857">
    <property type="term" value="F:transmembrane transporter activity"/>
    <property type="evidence" value="ECO:0007669"/>
    <property type="project" value="InterPro"/>
</dbReference>
<name>A0A379FYM4_9GAMM</name>
<proteinExistence type="predicted"/>
<dbReference type="EMBL" id="UGUA01000002">
    <property type="protein sequence ID" value="SUC33879.1"/>
    <property type="molecule type" value="Genomic_DNA"/>
</dbReference>
<feature type="transmembrane region" description="Helical" evidence="5">
    <location>
        <begin position="448"/>
        <end position="465"/>
    </location>
</feature>
<gene>
    <name evidence="7" type="ORF">NCTC12026_00200</name>
</gene>
<dbReference type="Gene3D" id="1.20.1720.10">
    <property type="entry name" value="Multidrug resistance protein D"/>
    <property type="match status" value="1"/>
</dbReference>
<feature type="transmembrane region" description="Helical" evidence="5">
    <location>
        <begin position="338"/>
        <end position="357"/>
    </location>
</feature>
<accession>A0A379FYM4</accession>
<keyword evidence="3 5" id="KW-1133">Transmembrane helix</keyword>
<dbReference type="PROSITE" id="PS50850">
    <property type="entry name" value="MFS"/>
    <property type="match status" value="1"/>
</dbReference>
<evidence type="ECO:0000313" key="8">
    <source>
        <dbReference type="Proteomes" id="UP000255129"/>
    </source>
</evidence>
<evidence type="ECO:0000256" key="4">
    <source>
        <dbReference type="ARBA" id="ARBA00023136"/>
    </source>
</evidence>
<dbReference type="Pfam" id="PF07690">
    <property type="entry name" value="MFS_1"/>
    <property type="match status" value="1"/>
</dbReference>
<feature type="transmembrane region" description="Helical" evidence="5">
    <location>
        <begin position="151"/>
        <end position="171"/>
    </location>
</feature>
<keyword evidence="4 5" id="KW-0472">Membrane</keyword>
<keyword evidence="2 5" id="KW-0812">Transmembrane</keyword>
<evidence type="ECO:0000256" key="3">
    <source>
        <dbReference type="ARBA" id="ARBA00022989"/>
    </source>
</evidence>
<dbReference type="InterPro" id="IPR020846">
    <property type="entry name" value="MFS_dom"/>
</dbReference>
<feature type="transmembrane region" description="Helical" evidence="5">
    <location>
        <begin position="210"/>
        <end position="228"/>
    </location>
</feature>
<evidence type="ECO:0000256" key="1">
    <source>
        <dbReference type="ARBA" id="ARBA00004141"/>
    </source>
</evidence>
<dbReference type="PANTHER" id="PTHR23501">
    <property type="entry name" value="MAJOR FACILITATOR SUPERFAMILY"/>
    <property type="match status" value="1"/>
</dbReference>
<dbReference type="Proteomes" id="UP000255129">
    <property type="component" value="Unassembled WGS sequence"/>
</dbReference>
<feature type="transmembrane region" description="Helical" evidence="5">
    <location>
        <begin position="21"/>
        <end position="46"/>
    </location>
</feature>
<feature type="transmembrane region" description="Helical" evidence="5">
    <location>
        <begin position="304"/>
        <end position="326"/>
    </location>
</feature>
<evidence type="ECO:0000256" key="2">
    <source>
        <dbReference type="ARBA" id="ARBA00022692"/>
    </source>
</evidence>
<feature type="transmembrane region" description="Helical" evidence="5">
    <location>
        <begin position="88"/>
        <end position="113"/>
    </location>
</feature>
<feature type="transmembrane region" description="Helical" evidence="5">
    <location>
        <begin position="177"/>
        <end position="198"/>
    </location>
</feature>
<sequence length="469" mass="49148">MSEQPSTLPQGTWADLLSGTNALLTIALTGGVALHAINIYIVTTILPSVVNDIGGLEYYAWNTTLFVATSIIGSALSSKILDSFGPKLAYLSALTLFSLGSIWCASSPSMLILLGGRALQGFGGGILFALSYALIRIVFTPNLWSRAMGVVSGMWGIATLCGPAIGGIFAQGGHWRWSFWALLPVAIILALIVINQLPGKKAQQPQTAKIPFLAISLLVISVLVISIGSLSDSLLTNLGGLLVGIALLITIAMIDGKRGKRLLPTGAYSLKTQLGVIFLTMCLLVGGMTTEIYVPYFLQTIHQFSPLIAGYLTAVMAAGWTIGALLSANKTGSIVLRILKIGPVIIFVSLVILAILTPNLALVNSIPLFVLYLLAMTGVGLGIGVCWPHLVLRVFNAAPEGEENLASSSIITIQLYATALSAALVGVVVNNSGLMSPGGLVGAQQASVWLFALFAISPLLAAILIRKVK</sequence>
<feature type="transmembrane region" description="Helical" evidence="5">
    <location>
        <begin position="274"/>
        <end position="298"/>
    </location>
</feature>
<evidence type="ECO:0000313" key="7">
    <source>
        <dbReference type="EMBL" id="SUC33879.1"/>
    </source>
</evidence>
<dbReference type="PRINTS" id="PR01035">
    <property type="entry name" value="TCRTETA"/>
</dbReference>
<feature type="domain" description="Major facilitator superfamily (MFS) profile" evidence="6">
    <location>
        <begin position="24"/>
        <end position="469"/>
    </location>
</feature>
<reference evidence="7 8" key="1">
    <citation type="submission" date="2018-06" db="EMBL/GenBank/DDBJ databases">
        <authorList>
            <consortium name="Pathogen Informatics"/>
            <person name="Doyle S."/>
        </authorList>
    </citation>
    <scope>NUCLEOTIDE SEQUENCE [LARGE SCALE GENOMIC DNA]</scope>
    <source>
        <strain evidence="7 8">NCTC12026</strain>
    </source>
</reference>
<evidence type="ECO:0000259" key="6">
    <source>
        <dbReference type="PROSITE" id="PS50850"/>
    </source>
</evidence>
<dbReference type="SUPFAM" id="SSF103473">
    <property type="entry name" value="MFS general substrate transporter"/>
    <property type="match status" value="1"/>
</dbReference>
<dbReference type="GO" id="GO:0005886">
    <property type="term" value="C:plasma membrane"/>
    <property type="evidence" value="ECO:0007669"/>
    <property type="project" value="TreeGrafter"/>
</dbReference>
<protein>
    <submittedName>
        <fullName evidence="7">Probable multidrug-efflux transporter Rv1634/MT1670</fullName>
    </submittedName>
</protein>
<comment type="subcellular location">
    <subcellularLocation>
        <location evidence="1">Membrane</location>
        <topology evidence="1">Multi-pass membrane protein</topology>
    </subcellularLocation>
</comment>
<dbReference type="InterPro" id="IPR036259">
    <property type="entry name" value="MFS_trans_sf"/>
</dbReference>
<dbReference type="Gene3D" id="1.20.1250.20">
    <property type="entry name" value="MFS general substrate transporter like domains"/>
    <property type="match status" value="1"/>
</dbReference>
<feature type="transmembrane region" description="Helical" evidence="5">
    <location>
        <begin position="58"/>
        <end position="76"/>
    </location>
</feature>
<evidence type="ECO:0000256" key="5">
    <source>
        <dbReference type="SAM" id="Phobius"/>
    </source>
</evidence>
<dbReference type="InterPro" id="IPR001958">
    <property type="entry name" value="Tet-R_TetA/multi-R_MdtG-like"/>
</dbReference>
<organism evidence="7 8">
    <name type="scientific">Providencia rustigianii</name>
    <dbReference type="NCBI Taxonomy" id="158850"/>
    <lineage>
        <taxon>Bacteria</taxon>
        <taxon>Pseudomonadati</taxon>
        <taxon>Pseudomonadota</taxon>
        <taxon>Gammaproteobacteria</taxon>
        <taxon>Enterobacterales</taxon>
        <taxon>Morganellaceae</taxon>
        <taxon>Providencia</taxon>
    </lineage>
</organism>
<dbReference type="InterPro" id="IPR011701">
    <property type="entry name" value="MFS"/>
</dbReference>
<dbReference type="OrthoDB" id="9807274at2"/>
<feature type="transmembrane region" description="Helical" evidence="5">
    <location>
        <begin position="234"/>
        <end position="254"/>
    </location>
</feature>
<dbReference type="PANTHER" id="PTHR23501:SF154">
    <property type="entry name" value="MULTIDRUG-EFFLUX TRANSPORTER RV1634-RELATED"/>
    <property type="match status" value="1"/>
</dbReference>